<evidence type="ECO:0000256" key="1">
    <source>
        <dbReference type="ARBA" id="ARBA00006484"/>
    </source>
</evidence>
<dbReference type="Pfam" id="PF13561">
    <property type="entry name" value="adh_short_C2"/>
    <property type="match status" value="1"/>
</dbReference>
<dbReference type="InterPro" id="IPR036291">
    <property type="entry name" value="NAD(P)-bd_dom_sf"/>
</dbReference>
<proteinExistence type="inferred from homology"/>
<dbReference type="RefSeq" id="WP_169137807.1">
    <property type="nucleotide sequence ID" value="NZ_WTVS01000004.1"/>
</dbReference>
<dbReference type="InterPro" id="IPR002347">
    <property type="entry name" value="SDR_fam"/>
</dbReference>
<comment type="similarity">
    <text evidence="1">Belongs to the short-chain dehydrogenases/reductases (SDR) family.</text>
</comment>
<protein>
    <submittedName>
        <fullName evidence="2">SDR family oxidoreductase</fullName>
    </submittedName>
</protein>
<gene>
    <name evidence="2" type="ORF">GPA27_03300</name>
</gene>
<dbReference type="CDD" id="cd05233">
    <property type="entry name" value="SDR_c"/>
    <property type="match status" value="1"/>
</dbReference>
<evidence type="ECO:0000313" key="2">
    <source>
        <dbReference type="EMBL" id="NMF96421.1"/>
    </source>
</evidence>
<dbReference type="SUPFAM" id="SSF51735">
    <property type="entry name" value="NAD(P)-binding Rossmann-fold domains"/>
    <property type="match status" value="1"/>
</dbReference>
<dbReference type="PRINTS" id="PR00081">
    <property type="entry name" value="GDHRDH"/>
</dbReference>
<dbReference type="PANTHER" id="PTHR42879">
    <property type="entry name" value="3-OXOACYL-(ACYL-CARRIER-PROTEIN) REDUCTASE"/>
    <property type="match status" value="1"/>
</dbReference>
<dbReference type="Proteomes" id="UP000634522">
    <property type="component" value="Unassembled WGS sequence"/>
</dbReference>
<organism evidence="2 3">
    <name type="scientific">Aromatoleum toluolicum</name>
    <dbReference type="NCBI Taxonomy" id="90060"/>
    <lineage>
        <taxon>Bacteria</taxon>
        <taxon>Pseudomonadati</taxon>
        <taxon>Pseudomonadota</taxon>
        <taxon>Betaproteobacteria</taxon>
        <taxon>Rhodocyclales</taxon>
        <taxon>Rhodocyclaceae</taxon>
        <taxon>Aromatoleum</taxon>
    </lineage>
</organism>
<dbReference type="PANTHER" id="PTHR42879:SF2">
    <property type="entry name" value="3-OXOACYL-[ACYL-CARRIER-PROTEIN] REDUCTASE FABG"/>
    <property type="match status" value="1"/>
</dbReference>
<dbReference type="InterPro" id="IPR050259">
    <property type="entry name" value="SDR"/>
</dbReference>
<sequence length="265" mass="27422">MTSTQNIWVPALNECGVLIAGGTSGVGLATAEQFAAAGVRGIGLVGRNADRGENARCALAERYPGVRVVFIQADANRGDEAVRAVAEATAQLGSVDVLVNATVGPFGPMLFHETPIEDIPSIVTQQLMGPLVMSRAVMPGMREKRGGVIVSISSDAGKVATPGESVIGAAMAGINMFSRGLAMEAKRTGIRVNAITPSLIEGTLTYDRIRADPFSWKIFERAAAQAHLGVVQPDDLASLIVFLASPQGARITGQVISVNGGISAA</sequence>
<evidence type="ECO:0000313" key="3">
    <source>
        <dbReference type="Proteomes" id="UP000634522"/>
    </source>
</evidence>
<dbReference type="EMBL" id="WTVS01000004">
    <property type="protein sequence ID" value="NMF96421.1"/>
    <property type="molecule type" value="Genomic_DNA"/>
</dbReference>
<reference evidence="2 3" key="1">
    <citation type="submission" date="2019-12" db="EMBL/GenBank/DDBJ databases">
        <title>Comparative genomics gives insights into the taxonomy of the Azoarcus-Aromatoleum group and reveals separate origins of nif in the plant-associated Azoarcus and non-plant-associated Aromatoleum sub-groups.</title>
        <authorList>
            <person name="Lafos M."/>
            <person name="Maluk M."/>
            <person name="Batista M."/>
            <person name="Junghare M."/>
            <person name="Carmona M."/>
            <person name="Faoro H."/>
            <person name="Cruz L.M."/>
            <person name="Battistoni F."/>
            <person name="De Souza E."/>
            <person name="Pedrosa F."/>
            <person name="Chen W.-M."/>
            <person name="Poole P.S."/>
            <person name="Dixon R.A."/>
            <person name="James E.K."/>
        </authorList>
    </citation>
    <scope>NUCLEOTIDE SEQUENCE [LARGE SCALE GENOMIC DNA]</scope>
    <source>
        <strain evidence="2 3">T</strain>
    </source>
</reference>
<keyword evidence="3" id="KW-1185">Reference proteome</keyword>
<accession>A0ABX1NAV9</accession>
<dbReference type="Gene3D" id="3.40.50.720">
    <property type="entry name" value="NAD(P)-binding Rossmann-like Domain"/>
    <property type="match status" value="1"/>
</dbReference>
<comment type="caution">
    <text evidence="2">The sequence shown here is derived from an EMBL/GenBank/DDBJ whole genome shotgun (WGS) entry which is preliminary data.</text>
</comment>
<name>A0ABX1NAV9_9RHOO</name>